<dbReference type="GO" id="GO:0004222">
    <property type="term" value="F:metalloendopeptidase activity"/>
    <property type="evidence" value="ECO:0007669"/>
    <property type="project" value="TreeGrafter"/>
</dbReference>
<dbReference type="RefSeq" id="WP_018022891.1">
    <property type="nucleotide sequence ID" value="NZ_AQUX01000014.1"/>
</dbReference>
<dbReference type="InterPro" id="IPR016047">
    <property type="entry name" value="M23ase_b-sheet_dom"/>
</dbReference>
<dbReference type="eggNOG" id="COG0739">
    <property type="taxonomic scope" value="Bacteria"/>
</dbReference>
<dbReference type="Gene3D" id="2.70.70.10">
    <property type="entry name" value="Glucose Permease (Domain IIA)"/>
    <property type="match status" value="1"/>
</dbReference>
<organism evidence="3 4">
    <name type="scientific">Corynebacterium doosanense CAU 212 = DSM 45436</name>
    <dbReference type="NCBI Taxonomy" id="558173"/>
    <lineage>
        <taxon>Bacteria</taxon>
        <taxon>Bacillati</taxon>
        <taxon>Actinomycetota</taxon>
        <taxon>Actinomycetes</taxon>
        <taxon>Mycobacteriales</taxon>
        <taxon>Corynebacteriaceae</taxon>
        <taxon>Corynebacterium</taxon>
    </lineage>
</organism>
<dbReference type="PANTHER" id="PTHR21666">
    <property type="entry name" value="PEPTIDASE-RELATED"/>
    <property type="match status" value="1"/>
</dbReference>
<dbReference type="Proteomes" id="UP000029914">
    <property type="component" value="Chromosome"/>
</dbReference>
<dbReference type="InterPro" id="IPR050570">
    <property type="entry name" value="Cell_wall_metabolism_enzyme"/>
</dbReference>
<protein>
    <submittedName>
        <fullName evidence="3">Membrane protein</fullName>
    </submittedName>
</protein>
<gene>
    <name evidence="3" type="ORF">CDOO_00635</name>
</gene>
<dbReference type="STRING" id="558173.CDOO_00635"/>
<feature type="region of interest" description="Disordered" evidence="1">
    <location>
        <begin position="1"/>
        <end position="21"/>
    </location>
</feature>
<evidence type="ECO:0000313" key="3">
    <source>
        <dbReference type="EMBL" id="AIT59988.1"/>
    </source>
</evidence>
<reference evidence="3 4" key="1">
    <citation type="submission" date="2013-09" db="EMBL/GenBank/DDBJ databases">
        <title>Complete genome sequence of Corynebacterium doosanense CAU 212(T) (=DSM 45436(T)), isolated from activated sludge.</title>
        <authorList>
            <person name="Schaffert L."/>
            <person name="Albersmeier A."/>
            <person name="Kalinowski J."/>
            <person name="Ruckert C."/>
        </authorList>
    </citation>
    <scope>NUCLEOTIDE SEQUENCE [LARGE SCALE GENOMIC DNA]</scope>
    <source>
        <strain evidence="3 4">CAU 212</strain>
    </source>
</reference>
<sequence>MRSNSSRPSVGRHRKITTSQTLKSRVALAATAAGTISMAGAGGAAAGALQADAQDQPAPAADYTLAADAEALPESASTSAPQVLSIAEYKPVTGLDDQLNKAVQATNERAAEAAAAAQATAVEAVGQAQGLTTAGITGANVVKPAEGVFTSGFGMRWGSMHSGMDIAGPIGTPILAAMGGTVIDSGPAQGYGNWIRIQHDDGSIAVYGHMSTLDVSVGQKVVAGQQIAGMGNEGFSTGSHLHFQLHPGGGAAIDPVPWFAERGVVIA</sequence>
<dbReference type="InterPro" id="IPR011055">
    <property type="entry name" value="Dup_hybrid_motif"/>
</dbReference>
<proteinExistence type="predicted"/>
<keyword evidence="4" id="KW-1185">Reference proteome</keyword>
<evidence type="ECO:0000256" key="1">
    <source>
        <dbReference type="SAM" id="MobiDB-lite"/>
    </source>
</evidence>
<dbReference type="OrthoDB" id="1099523at2"/>
<dbReference type="PANTHER" id="PTHR21666:SF270">
    <property type="entry name" value="MUREIN HYDROLASE ACTIVATOR ENVC"/>
    <property type="match status" value="1"/>
</dbReference>
<dbReference type="EMBL" id="CP006764">
    <property type="protein sequence ID" value="AIT59988.1"/>
    <property type="molecule type" value="Genomic_DNA"/>
</dbReference>
<dbReference type="KEGG" id="cdo:CDOO_00635"/>
<accession>A0A097ICY7</accession>
<evidence type="ECO:0000313" key="4">
    <source>
        <dbReference type="Proteomes" id="UP000029914"/>
    </source>
</evidence>
<dbReference type="AlphaFoldDB" id="A0A097ICY7"/>
<name>A0A097ICY7_9CORY</name>
<evidence type="ECO:0000259" key="2">
    <source>
        <dbReference type="Pfam" id="PF01551"/>
    </source>
</evidence>
<dbReference type="CDD" id="cd12797">
    <property type="entry name" value="M23_peptidase"/>
    <property type="match status" value="1"/>
</dbReference>
<feature type="domain" description="M23ase beta-sheet core" evidence="2">
    <location>
        <begin position="160"/>
        <end position="255"/>
    </location>
</feature>
<dbReference type="HOGENOM" id="CLU_029425_3_3_11"/>
<dbReference type="Pfam" id="PF01551">
    <property type="entry name" value="Peptidase_M23"/>
    <property type="match status" value="1"/>
</dbReference>
<dbReference type="SUPFAM" id="SSF51261">
    <property type="entry name" value="Duplicated hybrid motif"/>
    <property type="match status" value="1"/>
</dbReference>